<keyword evidence="2" id="KW-1185">Reference proteome</keyword>
<proteinExistence type="predicted"/>
<gene>
    <name evidence="1" type="ORF">GBF38_010446</name>
</gene>
<comment type="caution">
    <text evidence="1">The sequence shown here is derived from an EMBL/GenBank/DDBJ whole genome shotgun (WGS) entry which is preliminary data.</text>
</comment>
<dbReference type="Proteomes" id="UP000805704">
    <property type="component" value="Chromosome 18"/>
</dbReference>
<accession>A0ACB7F2T5</accession>
<protein>
    <submittedName>
        <fullName evidence="1">Uncharacterized protein</fullName>
    </submittedName>
</protein>
<evidence type="ECO:0000313" key="2">
    <source>
        <dbReference type="Proteomes" id="UP000805704"/>
    </source>
</evidence>
<feature type="non-terminal residue" evidence="1">
    <location>
        <position position="36"/>
    </location>
</feature>
<organism evidence="1 2">
    <name type="scientific">Nibea albiflora</name>
    <name type="common">Yellow drum</name>
    <name type="synonym">Corvina albiflora</name>
    <dbReference type="NCBI Taxonomy" id="240163"/>
    <lineage>
        <taxon>Eukaryota</taxon>
        <taxon>Metazoa</taxon>
        <taxon>Chordata</taxon>
        <taxon>Craniata</taxon>
        <taxon>Vertebrata</taxon>
        <taxon>Euteleostomi</taxon>
        <taxon>Actinopterygii</taxon>
        <taxon>Neopterygii</taxon>
        <taxon>Teleostei</taxon>
        <taxon>Neoteleostei</taxon>
        <taxon>Acanthomorphata</taxon>
        <taxon>Eupercaria</taxon>
        <taxon>Sciaenidae</taxon>
        <taxon>Nibea</taxon>
    </lineage>
</organism>
<name>A0ACB7F2T5_NIBAL</name>
<evidence type="ECO:0000313" key="1">
    <source>
        <dbReference type="EMBL" id="KAG8008812.1"/>
    </source>
</evidence>
<dbReference type="EMBL" id="CM024806">
    <property type="protein sequence ID" value="KAG8008812.1"/>
    <property type="molecule type" value="Genomic_DNA"/>
</dbReference>
<sequence length="36" mass="4098">MFYTSNYKTDTSLLLGITENSSNGKKKSVVRIFLLQ</sequence>
<reference evidence="1" key="1">
    <citation type="submission" date="2020-04" db="EMBL/GenBank/DDBJ databases">
        <title>A chromosome-scale assembly and high-density genetic map of the yellow drum (Nibea albiflora) genome.</title>
        <authorList>
            <person name="Xu D."/>
            <person name="Zhang W."/>
            <person name="Chen R."/>
            <person name="Tan P."/>
            <person name="Wang L."/>
            <person name="Song H."/>
            <person name="Tian L."/>
            <person name="Zhu Q."/>
            <person name="Wang B."/>
        </authorList>
    </citation>
    <scope>NUCLEOTIDE SEQUENCE</scope>
    <source>
        <strain evidence="1">ZJHYS-2018</strain>
    </source>
</reference>